<reference evidence="1 2" key="1">
    <citation type="submission" date="2021-03" db="EMBL/GenBank/DDBJ databases">
        <title>Halorubrum sodomense MBLA0099, Whole genome shotgun sequencing.</title>
        <authorList>
            <person name="Seo M.-J."/>
            <person name="Cho E.-S."/>
            <person name="Hwang C.Y."/>
        </authorList>
    </citation>
    <scope>NUCLEOTIDE SEQUENCE [LARGE SCALE GENOMIC DNA]</scope>
    <source>
        <strain evidence="1 2">MBLA0099</strain>
    </source>
</reference>
<dbReference type="AlphaFoldDB" id="A0A8T8LQF7"/>
<dbReference type="OrthoDB" id="221107at2157"/>
<evidence type="ECO:0008006" key="3">
    <source>
        <dbReference type="Google" id="ProtNLM"/>
    </source>
</evidence>
<proteinExistence type="predicted"/>
<gene>
    <name evidence="1" type="ORF">J7656_09700</name>
</gene>
<sequence length="590" mass="62580">MELTSVHAALVLLVVVGGAVGASSVADLGGGESLTVEGTDAATSPDGDAAFEVRTTLNNTGSANVTRTVALVVEDDANASFTADERTVTLAPGETRQLTLSAPRDALTAGEYEYALDDETGTLAAGTVALDPSVFAVSEADADPVVRGDEGAVAATVANDGDFRGVRTVELRLDRDGDGAFDDAETVATRSPTLRPGGEASVRFAVPTEELEPGRYAYRVEAAGGAREGTLVVHRPASLRVEAASMTTDAVRGDRFEGSVTLRNVGDVPGTETVRLDGPTEAFGWNRTVTLAGNETAALSFDAATGGLDRGNYSVAVATGNDSASETLRVRESFLKVADVDGSESADVDDDVGFTARVSNIGDAAANETVEHRIDLDGDDDPETVTGNRTVTLAPGERTTVEFAIAADDRERFTDRDLLGTHVYGVYTEDTNATGVVVVRDYYSGGGGSDSSPSPSDEAETVSKDAITQEKYGLDYDEVSGETAEQVDELYERQPFANGLAVTEVLTREEIARQEFGLDVERNDDFDFTSIDVETQQEIEAAFDAQFESGDGDRIESWDELARAEFNSEYEALTESQQATIRERYDEQFE</sequence>
<name>A0A8T8LQF7_9EURY</name>
<dbReference type="Gene3D" id="2.60.40.10">
    <property type="entry name" value="Immunoglobulins"/>
    <property type="match status" value="2"/>
</dbReference>
<evidence type="ECO:0000313" key="1">
    <source>
        <dbReference type="EMBL" id="QUO49218.1"/>
    </source>
</evidence>
<protein>
    <recommendedName>
        <fullName evidence="3">CARDB protein</fullName>
    </recommendedName>
</protein>
<dbReference type="EMBL" id="CP073695">
    <property type="protein sequence ID" value="QUO49218.1"/>
    <property type="molecule type" value="Genomic_DNA"/>
</dbReference>
<dbReference type="Proteomes" id="UP000679341">
    <property type="component" value="Chromosome"/>
</dbReference>
<dbReference type="InterPro" id="IPR013783">
    <property type="entry name" value="Ig-like_fold"/>
</dbReference>
<accession>A0A8T8LQF7</accession>
<dbReference type="KEGG" id="hss:J7656_09700"/>
<evidence type="ECO:0000313" key="2">
    <source>
        <dbReference type="Proteomes" id="UP000679341"/>
    </source>
</evidence>
<organism evidence="1 2">
    <name type="scientific">Halorubrum ruber</name>
    <dbReference type="NCBI Taxonomy" id="2982524"/>
    <lineage>
        <taxon>Archaea</taxon>
        <taxon>Methanobacteriati</taxon>
        <taxon>Methanobacteriota</taxon>
        <taxon>Stenosarchaea group</taxon>
        <taxon>Halobacteria</taxon>
        <taxon>Halobacteriales</taxon>
        <taxon>Haloferacaceae</taxon>
        <taxon>Halorubrum</taxon>
    </lineage>
</organism>
<keyword evidence="2" id="KW-1185">Reference proteome</keyword>